<comment type="caution">
    <text evidence="10">The sequence shown here is derived from an EMBL/GenBank/DDBJ whole genome shotgun (WGS) entry which is preliminary data.</text>
</comment>
<keyword evidence="3" id="KW-0547">Nucleotide-binding</keyword>
<evidence type="ECO:0000256" key="4">
    <source>
        <dbReference type="ARBA" id="ARBA00022777"/>
    </source>
</evidence>
<dbReference type="EMBL" id="CAJGYM010000010">
    <property type="protein sequence ID" value="CAD6189371.1"/>
    <property type="molecule type" value="Genomic_DNA"/>
</dbReference>
<feature type="compositionally biased region" description="Pro residues" evidence="8">
    <location>
        <begin position="41"/>
        <end position="53"/>
    </location>
</feature>
<gene>
    <name evidence="10" type="ORF">CAUJ_LOCUS5290</name>
</gene>
<feature type="domain" description="Protein kinase" evidence="9">
    <location>
        <begin position="228"/>
        <end position="483"/>
    </location>
</feature>
<dbReference type="SUPFAM" id="SSF56112">
    <property type="entry name" value="Protein kinase-like (PK-like)"/>
    <property type="match status" value="1"/>
</dbReference>
<dbReference type="PANTHER" id="PTHR48013:SF11">
    <property type="entry name" value="LICORNE"/>
    <property type="match status" value="1"/>
</dbReference>
<dbReference type="InterPro" id="IPR011009">
    <property type="entry name" value="Kinase-like_dom_sf"/>
</dbReference>
<feature type="region of interest" description="Disordered" evidence="8">
    <location>
        <begin position="1"/>
        <end position="105"/>
    </location>
</feature>
<evidence type="ECO:0000256" key="5">
    <source>
        <dbReference type="ARBA" id="ARBA00022840"/>
    </source>
</evidence>
<accession>A0A8S1H1G2</accession>
<dbReference type="FunFam" id="3.30.200.20:FF:000040">
    <property type="entry name" value="Dual specificity mitogen-activated protein kinase kinase"/>
    <property type="match status" value="1"/>
</dbReference>
<name>A0A8S1H1G2_9PELO</name>
<proteinExistence type="inferred from homology"/>
<feature type="region of interest" description="Disordered" evidence="8">
    <location>
        <begin position="176"/>
        <end position="199"/>
    </location>
</feature>
<dbReference type="Proteomes" id="UP000835052">
    <property type="component" value="Unassembled WGS sequence"/>
</dbReference>
<keyword evidence="5" id="KW-0067">ATP-binding</keyword>
<dbReference type="PANTHER" id="PTHR48013">
    <property type="entry name" value="DUAL SPECIFICITY MITOGEN-ACTIVATED PROTEIN KINASE KINASE 5-RELATED"/>
    <property type="match status" value="1"/>
</dbReference>
<dbReference type="PROSITE" id="PS50011">
    <property type="entry name" value="PROTEIN_KINASE_DOM"/>
    <property type="match status" value="1"/>
</dbReference>
<evidence type="ECO:0000256" key="7">
    <source>
        <dbReference type="ARBA" id="ARBA00038999"/>
    </source>
</evidence>
<evidence type="ECO:0000313" key="10">
    <source>
        <dbReference type="EMBL" id="CAD6189371.1"/>
    </source>
</evidence>
<dbReference type="Gene3D" id="1.10.510.10">
    <property type="entry name" value="Transferase(Phosphotransferase) domain 1"/>
    <property type="match status" value="1"/>
</dbReference>
<reference evidence="10" key="1">
    <citation type="submission" date="2020-10" db="EMBL/GenBank/DDBJ databases">
        <authorList>
            <person name="Kikuchi T."/>
        </authorList>
    </citation>
    <scope>NUCLEOTIDE SEQUENCE</scope>
    <source>
        <strain evidence="10">NKZ352</strain>
    </source>
</reference>
<evidence type="ECO:0000256" key="6">
    <source>
        <dbReference type="ARBA" id="ARBA00038035"/>
    </source>
</evidence>
<comment type="similarity">
    <text evidence="6">Belongs to the protein kinase superfamily. STE Ser/Thr protein kinase family. MAP kinase kinase subfamily.</text>
</comment>
<dbReference type="GO" id="GO:0004674">
    <property type="term" value="F:protein serine/threonine kinase activity"/>
    <property type="evidence" value="ECO:0007669"/>
    <property type="project" value="UniProtKB-KW"/>
</dbReference>
<evidence type="ECO:0000256" key="3">
    <source>
        <dbReference type="ARBA" id="ARBA00022741"/>
    </source>
</evidence>
<dbReference type="GO" id="GO:0005524">
    <property type="term" value="F:ATP binding"/>
    <property type="evidence" value="ECO:0007669"/>
    <property type="project" value="UniProtKB-KW"/>
</dbReference>
<organism evidence="10 11">
    <name type="scientific">Caenorhabditis auriculariae</name>
    <dbReference type="NCBI Taxonomy" id="2777116"/>
    <lineage>
        <taxon>Eukaryota</taxon>
        <taxon>Metazoa</taxon>
        <taxon>Ecdysozoa</taxon>
        <taxon>Nematoda</taxon>
        <taxon>Chromadorea</taxon>
        <taxon>Rhabditida</taxon>
        <taxon>Rhabditina</taxon>
        <taxon>Rhabditomorpha</taxon>
        <taxon>Rhabditoidea</taxon>
        <taxon>Rhabditidae</taxon>
        <taxon>Peloderinae</taxon>
        <taxon>Caenorhabditis</taxon>
    </lineage>
</organism>
<dbReference type="InterPro" id="IPR008271">
    <property type="entry name" value="Ser/Thr_kinase_AS"/>
</dbReference>
<keyword evidence="2" id="KW-0808">Transferase</keyword>
<sequence length="518" mass="58053">MSTGEDSRKSINPGQGHRQAPEPPARGVAPSHNSSRSSGAPEPPARGIPPEPPARSSDLSAPHSRKRHSYATGAPPEPPARSKATAEGQTLDRETPERPTLYMGLPERPTLNMEMERPTLNMEMERPTLNMEMERPTLNMGSASRQTLSDSVIDRPTLNMSVERPTLSLREFDRPTLNMGDLTDRPSLMPEQNQQNKGPIRKRLTEAEANSGLLELHNVTARVTYDDLKFVADLGHGSCGTVTKRTYMGLVMAVKTMPRNDNVVEMNRVLMDIDVIRRSLDCSDIVRCFGYFITPTDVSVCMECMATCLDRLLHHTNYKPFPETIIGKMMISTVNALHYLKSRHSIMHRDVKPSNILLDWNGAVKLCDFGIAGQLIESRAHSKNAGCPLYMGPERLDPAVSTSYDIRSDVWSVGMTMMELATGRYPYDGKSEFEMISAIIFGAPPRLDPENHSSDFCDVVDLCLQKDPTMRPRYPELLMHPFINLNSTLQTDVEEWFTECMVDVGKDFFFCHTLSLYC</sequence>
<dbReference type="OrthoDB" id="10252354at2759"/>
<keyword evidence="4" id="KW-0418">Kinase</keyword>
<dbReference type="Pfam" id="PF00069">
    <property type="entry name" value="Pkinase"/>
    <property type="match status" value="1"/>
</dbReference>
<evidence type="ECO:0000256" key="2">
    <source>
        <dbReference type="ARBA" id="ARBA00022679"/>
    </source>
</evidence>
<dbReference type="InterPro" id="IPR000719">
    <property type="entry name" value="Prot_kinase_dom"/>
</dbReference>
<dbReference type="AlphaFoldDB" id="A0A8S1H1G2"/>
<dbReference type="GO" id="GO:0004708">
    <property type="term" value="F:MAP kinase kinase activity"/>
    <property type="evidence" value="ECO:0007669"/>
    <property type="project" value="UniProtKB-EC"/>
</dbReference>
<evidence type="ECO:0000259" key="9">
    <source>
        <dbReference type="PROSITE" id="PS50011"/>
    </source>
</evidence>
<protein>
    <recommendedName>
        <fullName evidence="7">mitogen-activated protein kinase kinase</fullName>
        <ecNumber evidence="7">2.7.12.2</ecNumber>
    </recommendedName>
</protein>
<keyword evidence="11" id="KW-1185">Reference proteome</keyword>
<dbReference type="EC" id="2.7.12.2" evidence="7"/>
<evidence type="ECO:0000256" key="1">
    <source>
        <dbReference type="ARBA" id="ARBA00022527"/>
    </source>
</evidence>
<dbReference type="PROSITE" id="PS00108">
    <property type="entry name" value="PROTEIN_KINASE_ST"/>
    <property type="match status" value="1"/>
</dbReference>
<evidence type="ECO:0000256" key="8">
    <source>
        <dbReference type="SAM" id="MobiDB-lite"/>
    </source>
</evidence>
<keyword evidence="1" id="KW-0723">Serine/threonine-protein kinase</keyword>
<dbReference type="GO" id="GO:0051403">
    <property type="term" value="P:stress-activated MAPK cascade"/>
    <property type="evidence" value="ECO:0007669"/>
    <property type="project" value="TreeGrafter"/>
</dbReference>
<dbReference type="Gene3D" id="3.30.200.20">
    <property type="entry name" value="Phosphorylase Kinase, domain 1"/>
    <property type="match status" value="1"/>
</dbReference>
<evidence type="ECO:0000313" key="11">
    <source>
        <dbReference type="Proteomes" id="UP000835052"/>
    </source>
</evidence>
<dbReference type="SMART" id="SM00220">
    <property type="entry name" value="S_TKc"/>
    <property type="match status" value="1"/>
</dbReference>